<evidence type="ECO:0000259" key="5">
    <source>
        <dbReference type="SMART" id="SM00563"/>
    </source>
</evidence>
<gene>
    <name evidence="6" type="ORF">CVO77_10735</name>
</gene>
<dbReference type="CDD" id="cd07989">
    <property type="entry name" value="LPLAT_AGPAT-like"/>
    <property type="match status" value="1"/>
</dbReference>
<dbReference type="GO" id="GO:0003841">
    <property type="term" value="F:1-acylglycerol-3-phosphate O-acyltransferase activity"/>
    <property type="evidence" value="ECO:0007669"/>
    <property type="project" value="TreeGrafter"/>
</dbReference>
<dbReference type="AlphaFoldDB" id="A0A2S8B8Z9"/>
<reference evidence="7" key="1">
    <citation type="submission" date="2017-11" db="EMBL/GenBank/DDBJ databases">
        <title>The complete genome sequence of Sphingopyxis pomeranensis sp. nov. strain WS5A3p.</title>
        <authorList>
            <person name="Kaminski M.A."/>
        </authorList>
    </citation>
    <scope>NUCLEOTIDE SEQUENCE [LARGE SCALE GENOMIC DNA]</scope>
    <source>
        <strain evidence="7">WS5A3p</strain>
    </source>
</reference>
<protein>
    <submittedName>
        <fullName evidence="6">1-acyl-sn-glycerol-3-phosphate acyltransferase</fullName>
    </submittedName>
</protein>
<evidence type="ECO:0000256" key="2">
    <source>
        <dbReference type="ARBA" id="ARBA00022679"/>
    </source>
</evidence>
<keyword evidence="7" id="KW-1185">Reference proteome</keyword>
<organism evidence="6 7">
    <name type="scientific">Sphingopyxis lindanitolerans</name>
    <dbReference type="NCBI Taxonomy" id="2054227"/>
    <lineage>
        <taxon>Bacteria</taxon>
        <taxon>Pseudomonadati</taxon>
        <taxon>Pseudomonadota</taxon>
        <taxon>Alphaproteobacteria</taxon>
        <taxon>Sphingomonadales</taxon>
        <taxon>Sphingomonadaceae</taxon>
        <taxon>Sphingopyxis</taxon>
    </lineage>
</organism>
<dbReference type="SUPFAM" id="SSF69593">
    <property type="entry name" value="Glycerol-3-phosphate (1)-acyltransferase"/>
    <property type="match status" value="1"/>
</dbReference>
<evidence type="ECO:0000256" key="1">
    <source>
        <dbReference type="ARBA" id="ARBA00005189"/>
    </source>
</evidence>
<keyword evidence="4" id="KW-0812">Transmembrane</keyword>
<comment type="caution">
    <text evidence="6">The sequence shown here is derived from an EMBL/GenBank/DDBJ whole genome shotgun (WGS) entry which is preliminary data.</text>
</comment>
<evidence type="ECO:0000256" key="4">
    <source>
        <dbReference type="SAM" id="Phobius"/>
    </source>
</evidence>
<keyword evidence="3 6" id="KW-0012">Acyltransferase</keyword>
<proteinExistence type="predicted"/>
<keyword evidence="2 6" id="KW-0808">Transferase</keyword>
<evidence type="ECO:0000313" key="6">
    <source>
        <dbReference type="EMBL" id="PQM28882.1"/>
    </source>
</evidence>
<feature type="transmembrane region" description="Helical" evidence="4">
    <location>
        <begin position="12"/>
        <end position="35"/>
    </location>
</feature>
<keyword evidence="4" id="KW-1133">Transmembrane helix</keyword>
<accession>A0A2S8B8Z9</accession>
<feature type="domain" description="Phospholipid/glycerol acyltransferase" evidence="5">
    <location>
        <begin position="73"/>
        <end position="187"/>
    </location>
</feature>
<dbReference type="EMBL" id="PHFW01000002">
    <property type="protein sequence ID" value="PQM28882.1"/>
    <property type="molecule type" value="Genomic_DNA"/>
</dbReference>
<name>A0A2S8B8Z9_9SPHN</name>
<evidence type="ECO:0000256" key="3">
    <source>
        <dbReference type="ARBA" id="ARBA00023315"/>
    </source>
</evidence>
<dbReference type="Pfam" id="PF01553">
    <property type="entry name" value="Acyltransferase"/>
    <property type="match status" value="1"/>
</dbReference>
<sequence>MRYTAALIRSILFWILFVIMSSISSIGAVVSLPISHHATRWFVRMWAIFHRLICRFVLGHKIVVEGEMPDIPVLYVFKHEGAFETIEQPMLFQWPAVFAKEQLLSIPVWGQAARFYGLIPVDRDGGGKAMRAMLSAARAALAGDRPLVLFAEGTRVPHGEAPPLRSGFAGIYRMLGVPVIPVAVNSGLVYPPRRWVKWPGTITYRIGETIPAGLPREEAEGRVWRAINALNPPEALLAGMPKAEK</sequence>
<dbReference type="SMART" id="SM00563">
    <property type="entry name" value="PlsC"/>
    <property type="match status" value="1"/>
</dbReference>
<dbReference type="RefSeq" id="WP_105999048.1">
    <property type="nucleotide sequence ID" value="NZ_CM009578.1"/>
</dbReference>
<dbReference type="PANTHER" id="PTHR10434:SF11">
    <property type="entry name" value="1-ACYL-SN-GLYCEROL-3-PHOSPHATE ACYLTRANSFERASE"/>
    <property type="match status" value="1"/>
</dbReference>
<dbReference type="InterPro" id="IPR002123">
    <property type="entry name" value="Plipid/glycerol_acylTrfase"/>
</dbReference>
<dbReference type="GO" id="GO:0006654">
    <property type="term" value="P:phosphatidic acid biosynthetic process"/>
    <property type="evidence" value="ECO:0007669"/>
    <property type="project" value="TreeGrafter"/>
</dbReference>
<evidence type="ECO:0000313" key="7">
    <source>
        <dbReference type="Proteomes" id="UP000238954"/>
    </source>
</evidence>
<keyword evidence="4" id="KW-0472">Membrane</keyword>
<comment type="pathway">
    <text evidence="1">Lipid metabolism.</text>
</comment>
<dbReference type="OrthoDB" id="5290997at2"/>
<dbReference type="Proteomes" id="UP000238954">
    <property type="component" value="Chromosome"/>
</dbReference>
<dbReference type="PANTHER" id="PTHR10434">
    <property type="entry name" value="1-ACYL-SN-GLYCEROL-3-PHOSPHATE ACYLTRANSFERASE"/>
    <property type="match status" value="1"/>
</dbReference>